<dbReference type="EMBL" id="FXTT01000007">
    <property type="protein sequence ID" value="SMP36713.1"/>
    <property type="molecule type" value="Genomic_DNA"/>
</dbReference>
<name>A0ABY1PLN3_9HYPH</name>
<evidence type="ECO:0000256" key="4">
    <source>
        <dbReference type="ARBA" id="ARBA00023237"/>
    </source>
</evidence>
<evidence type="ECO:0000256" key="2">
    <source>
        <dbReference type="ARBA" id="ARBA00022729"/>
    </source>
</evidence>
<comment type="similarity">
    <text evidence="5">Belongs to the Omp25/RopB family.</text>
</comment>
<evidence type="ECO:0000313" key="9">
    <source>
        <dbReference type="Proteomes" id="UP001157914"/>
    </source>
</evidence>
<comment type="caution">
    <text evidence="8">The sequence shown here is derived from an EMBL/GenBank/DDBJ whole genome shotgun (WGS) entry which is preliminary data.</text>
</comment>
<dbReference type="InterPro" id="IPR027385">
    <property type="entry name" value="Beta-barrel_OMP"/>
</dbReference>
<dbReference type="PANTHER" id="PTHR34001">
    <property type="entry name" value="BLL7405 PROTEIN"/>
    <property type="match status" value="1"/>
</dbReference>
<dbReference type="PANTHER" id="PTHR34001:SF3">
    <property type="entry name" value="BLL7405 PROTEIN"/>
    <property type="match status" value="1"/>
</dbReference>
<keyword evidence="4" id="KW-0998">Cell outer membrane</keyword>
<dbReference type="InterPro" id="IPR011250">
    <property type="entry name" value="OMP/PagP_B-barrel"/>
</dbReference>
<evidence type="ECO:0000256" key="6">
    <source>
        <dbReference type="SAM" id="SignalP"/>
    </source>
</evidence>
<evidence type="ECO:0000259" key="7">
    <source>
        <dbReference type="Pfam" id="PF13505"/>
    </source>
</evidence>
<reference evidence="8 9" key="1">
    <citation type="submission" date="2017-05" db="EMBL/GenBank/DDBJ databases">
        <authorList>
            <person name="Varghese N."/>
            <person name="Submissions S."/>
        </authorList>
    </citation>
    <scope>NUCLEOTIDE SEQUENCE [LARGE SCALE GENOMIC DNA]</scope>
    <source>
        <strain evidence="8 9">DSM 15949</strain>
    </source>
</reference>
<evidence type="ECO:0000256" key="5">
    <source>
        <dbReference type="ARBA" id="ARBA00038306"/>
    </source>
</evidence>
<keyword evidence="9" id="KW-1185">Reference proteome</keyword>
<dbReference type="Proteomes" id="UP001157914">
    <property type="component" value="Unassembled WGS sequence"/>
</dbReference>
<evidence type="ECO:0000256" key="3">
    <source>
        <dbReference type="ARBA" id="ARBA00023136"/>
    </source>
</evidence>
<feature type="signal peptide" evidence="6">
    <location>
        <begin position="1"/>
        <end position="20"/>
    </location>
</feature>
<proteinExistence type="inferred from homology"/>
<organism evidence="8 9">
    <name type="scientific">Roseibium denhamense</name>
    <dbReference type="NCBI Taxonomy" id="76305"/>
    <lineage>
        <taxon>Bacteria</taxon>
        <taxon>Pseudomonadati</taxon>
        <taxon>Pseudomonadota</taxon>
        <taxon>Alphaproteobacteria</taxon>
        <taxon>Hyphomicrobiales</taxon>
        <taxon>Stappiaceae</taxon>
        <taxon>Roseibium</taxon>
    </lineage>
</organism>
<keyword evidence="2 6" id="KW-0732">Signal</keyword>
<comment type="subcellular location">
    <subcellularLocation>
        <location evidence="1">Cell outer membrane</location>
    </subcellularLocation>
</comment>
<dbReference type="Gene3D" id="2.40.160.20">
    <property type="match status" value="1"/>
</dbReference>
<feature type="domain" description="Outer membrane protein beta-barrel" evidence="7">
    <location>
        <begin position="8"/>
        <end position="211"/>
    </location>
</feature>
<dbReference type="Pfam" id="PF13505">
    <property type="entry name" value="OMP_b-brl"/>
    <property type="match status" value="1"/>
</dbReference>
<dbReference type="SUPFAM" id="SSF56925">
    <property type="entry name" value="OMPA-like"/>
    <property type="match status" value="1"/>
</dbReference>
<evidence type="ECO:0000313" key="8">
    <source>
        <dbReference type="EMBL" id="SMP36713.1"/>
    </source>
</evidence>
<accession>A0ABY1PLN3</accession>
<sequence>MLKTFGTAAVAALIPVAAVAADINSINTLDLETQTTNWSGFNAAILAGGGYLRATDSLGLDTDNHSAVFGASVGYDYQIDSFVFGASFEGFYTNFRETTNSGYVHQRARWLGSATVRGGVDVGRFLPYVSVGAGIGTYEVDIDILDTTEKYTDYWFVAGAGVEMKVTDNLFARLDYKHYHFAEREFEVSNFTNFTAQGDTDVVTVGLGYRF</sequence>
<protein>
    <submittedName>
        <fullName evidence="8">Outer membrane immunogenic protein</fullName>
    </submittedName>
</protein>
<gene>
    <name evidence="8" type="ORF">SAMN06265374_4271</name>
</gene>
<keyword evidence="3" id="KW-0472">Membrane</keyword>
<dbReference type="InterPro" id="IPR051692">
    <property type="entry name" value="OMP-like"/>
</dbReference>
<evidence type="ECO:0000256" key="1">
    <source>
        <dbReference type="ARBA" id="ARBA00004442"/>
    </source>
</evidence>
<dbReference type="RefSeq" id="WP_196220610.1">
    <property type="nucleotide sequence ID" value="NZ_BAAAEA010000005.1"/>
</dbReference>
<feature type="chain" id="PRO_5046367203" evidence="6">
    <location>
        <begin position="21"/>
        <end position="211"/>
    </location>
</feature>